<accession>A0A368VXX2</accession>
<dbReference type="InterPro" id="IPR029045">
    <property type="entry name" value="ClpP/crotonase-like_dom_sf"/>
</dbReference>
<dbReference type="GO" id="GO:0006635">
    <property type="term" value="P:fatty acid beta-oxidation"/>
    <property type="evidence" value="ECO:0007669"/>
    <property type="project" value="TreeGrafter"/>
</dbReference>
<dbReference type="PANTHER" id="PTHR11941">
    <property type="entry name" value="ENOYL-COA HYDRATASE-RELATED"/>
    <property type="match status" value="1"/>
</dbReference>
<dbReference type="CDD" id="cd06558">
    <property type="entry name" value="crotonase-like"/>
    <property type="match status" value="1"/>
</dbReference>
<organism evidence="2 3">
    <name type="scientific">Halopolyspora algeriensis</name>
    <dbReference type="NCBI Taxonomy" id="1500506"/>
    <lineage>
        <taxon>Bacteria</taxon>
        <taxon>Bacillati</taxon>
        <taxon>Actinomycetota</taxon>
        <taxon>Actinomycetes</taxon>
        <taxon>Actinomycetes incertae sedis</taxon>
        <taxon>Halopolyspora</taxon>
    </lineage>
</organism>
<dbReference type="Gene3D" id="3.90.226.10">
    <property type="entry name" value="2-enoyl-CoA Hydratase, Chain A, domain 1"/>
    <property type="match status" value="1"/>
</dbReference>
<dbReference type="GO" id="GO:0004165">
    <property type="term" value="F:delta(3)-delta(2)-enoyl-CoA isomerase activity"/>
    <property type="evidence" value="ECO:0007669"/>
    <property type="project" value="TreeGrafter"/>
</dbReference>
<proteinExistence type="predicted"/>
<dbReference type="InterPro" id="IPR001753">
    <property type="entry name" value="Enoyl-CoA_hydra/iso"/>
</dbReference>
<keyword evidence="1" id="KW-0443">Lipid metabolism</keyword>
<dbReference type="SUPFAM" id="SSF52096">
    <property type="entry name" value="ClpP/crotonase"/>
    <property type="match status" value="1"/>
</dbReference>
<sequence>MPTLHEDDGVFVLDLGDDENRFSPEWLNEVNASLDAVVAHSASGALVTTGQGKFYSNGLDLEWIMEHADQLASYRADVQKLLARVLTLPVPAVAAVQGHAFGAGAMLALAHDYRVMRADRGFFCFPEVDIDIPFTPGMAALIQGKLTPAAAVEAMTTGRRFGGVQARDRGLVDQVADEGDVVRTAAELVRPLAGKNRDTLGAIKSTMFTSAVTALRAPEPAAQP</sequence>
<protein>
    <submittedName>
        <fullName evidence="2">Enoyl-CoA hydratase/carnithine racemase</fullName>
    </submittedName>
</protein>
<evidence type="ECO:0000313" key="3">
    <source>
        <dbReference type="Proteomes" id="UP000253495"/>
    </source>
</evidence>
<dbReference type="OrthoDB" id="3567227at2"/>
<gene>
    <name evidence="2" type="ORF">DFQ14_101166</name>
</gene>
<dbReference type="FunFam" id="3.90.226.10:FF:000049">
    <property type="entry name" value="Enoyl-CoA delta isomerase 3"/>
    <property type="match status" value="1"/>
</dbReference>
<name>A0A368VXX2_9ACTN</name>
<evidence type="ECO:0000256" key="1">
    <source>
        <dbReference type="ARBA" id="ARBA00023098"/>
    </source>
</evidence>
<dbReference type="EMBL" id="QPJC01000001">
    <property type="protein sequence ID" value="RCW46827.1"/>
    <property type="molecule type" value="Genomic_DNA"/>
</dbReference>
<dbReference type="Proteomes" id="UP000253495">
    <property type="component" value="Unassembled WGS sequence"/>
</dbReference>
<comment type="caution">
    <text evidence="2">The sequence shown here is derived from an EMBL/GenBank/DDBJ whole genome shotgun (WGS) entry which is preliminary data.</text>
</comment>
<evidence type="ECO:0000313" key="2">
    <source>
        <dbReference type="EMBL" id="RCW46827.1"/>
    </source>
</evidence>
<reference evidence="2 3" key="1">
    <citation type="submission" date="2018-07" db="EMBL/GenBank/DDBJ databases">
        <title>Genomic Encyclopedia of Type Strains, Phase III (KMG-III): the genomes of soil and plant-associated and newly described type strains.</title>
        <authorList>
            <person name="Whitman W."/>
        </authorList>
    </citation>
    <scope>NUCLEOTIDE SEQUENCE [LARGE SCALE GENOMIC DNA]</scope>
    <source>
        <strain evidence="2 3">CECT 8575</strain>
    </source>
</reference>
<dbReference type="AlphaFoldDB" id="A0A368VXX2"/>
<dbReference type="PANTHER" id="PTHR11941:SF75">
    <property type="entry name" value="ENOYL-COA HYDRATASE_ISOMERASE FAMILY PROTEIN"/>
    <property type="match status" value="1"/>
</dbReference>
<keyword evidence="3" id="KW-1185">Reference proteome</keyword>
<dbReference type="Pfam" id="PF00378">
    <property type="entry name" value="ECH_1"/>
    <property type="match status" value="1"/>
</dbReference>
<dbReference type="RefSeq" id="WP_114451088.1">
    <property type="nucleotide sequence ID" value="NZ_QPJC01000001.1"/>
</dbReference>